<dbReference type="Gramene" id="CDX77314">
    <property type="protein sequence ID" value="CDX77314"/>
    <property type="gene ID" value="GSBRNA2T00128064001"/>
</dbReference>
<evidence type="ECO:0000256" key="6">
    <source>
        <dbReference type="SAM" id="MobiDB-lite"/>
    </source>
</evidence>
<dbReference type="SMART" id="SM00990">
    <property type="entry name" value="VRR_NUC"/>
    <property type="match status" value="1"/>
</dbReference>
<accession>A0A816UBL1</accession>
<dbReference type="Pfam" id="PF08774">
    <property type="entry name" value="VRR_NUC"/>
    <property type="match status" value="1"/>
</dbReference>
<dbReference type="InterPro" id="IPR033315">
    <property type="entry name" value="Fan1-like"/>
</dbReference>
<organism evidence="9">
    <name type="scientific">Brassica napus</name>
    <name type="common">Rape</name>
    <dbReference type="NCBI Taxonomy" id="3708"/>
    <lineage>
        <taxon>Eukaryota</taxon>
        <taxon>Viridiplantae</taxon>
        <taxon>Streptophyta</taxon>
        <taxon>Embryophyta</taxon>
        <taxon>Tracheophyta</taxon>
        <taxon>Spermatophyta</taxon>
        <taxon>Magnoliopsida</taxon>
        <taxon>eudicotyledons</taxon>
        <taxon>Gunneridae</taxon>
        <taxon>Pentapetalae</taxon>
        <taxon>rosids</taxon>
        <taxon>malvids</taxon>
        <taxon>Brassicales</taxon>
        <taxon>Brassicaceae</taxon>
        <taxon>Brassiceae</taxon>
        <taxon>Brassica</taxon>
    </lineage>
</organism>
<dbReference type="CDD" id="cd22326">
    <property type="entry name" value="FAN1-like"/>
    <property type="match status" value="1"/>
</dbReference>
<gene>
    <name evidence="9" type="ORF">DARMORV10_C08P05140.1</name>
</gene>
<dbReference type="AlphaFoldDB" id="A0A816UBL1"/>
<sequence length="877" mass="99516">MLTGRESLLRLIGKRRRSLPSRHNLLSTPTPNSLNLDVNDSGNLISPTRDNIRSPETPTSPGNSDDLCLSRKNKKKRRLTQTTLLQWSGSKQSEDSPFIHPQKQQQQQQSILEFDDDSSSEEISKTVALDEANGDEAIQTFIVGRKFSDIQDLEVGAKICLLRHPENIKDPNAIKVLSSDSGLSEMLGYLPKDVSQCLSPLIDQYGLKFEGTITCVPKNSSEAVPVKVVCHKMTSDGWKESESAGGDFKLLWEKVLQVVEHQMQFPPKTTRYQLNFNVLVQEVLRSCSHLFTADEKTFLESFPSLSEDSQRLFIRLYTRKGPWFRLSNISYPEVSDSLQALKNLTVSGFMSSVEDANDLSYQKMKEITELLNITELRDILSVNKVFSRGSRKRDLIDSLCSYYNDRTRMDIGTMILERTGLCAKISSTAESLIWRVERLFFLNGEQDLSSFVLLDLGIIKYPTYKCIDSDQIFSDRAKLLAYEEAIEVAQLMDESLDSEDSGTVLKCIMIAETRISSSSSSESALFNCFTAPWVYSKMVLLGVSFLENQKRHVENKPSPLLYNQAVYLLRRLLSCFNCDGRRGYWTVRLSTDLENMGRPNESLSVAEQGLLDPWVRAGSRIALQRRILRLAKPPRRWKTPTFPNLIDNKIPEVTIQGRSLNCEVGMKNRFYGEDGEQCGVEQLALQYYNGEGGGWQGMHTESSIWLTIFGLLMWDILFSDVPGVFQTRFQTAPLDLDTESFYLTRKETIESQLERVANGMAEEILIISYETHRGTACRGVAWERFSLEELRAAVACVGGKCVASLCRYLAQDYRSWCSGMPDLLLWRFKENGYEGEAKLVEVKSEKDRLSEQQRAWLLLLMDSGFNVEICKVRPACV</sequence>
<dbReference type="PANTHER" id="PTHR15749:SF4">
    <property type="entry name" value="FANCONI-ASSOCIATED NUCLEASE 1"/>
    <property type="match status" value="1"/>
</dbReference>
<dbReference type="GO" id="GO:0004528">
    <property type="term" value="F:phosphodiesterase I activity"/>
    <property type="evidence" value="ECO:0007669"/>
    <property type="project" value="UniProtKB-EC"/>
</dbReference>
<dbReference type="Pfam" id="PF21170">
    <property type="entry name" value="FAN1_TPR"/>
    <property type="match status" value="1"/>
</dbReference>
<feature type="domain" description="VRR-NUC" evidence="8">
    <location>
        <begin position="767"/>
        <end position="874"/>
    </location>
</feature>
<evidence type="ECO:0000256" key="3">
    <source>
        <dbReference type="ARBA" id="ARBA00022801"/>
    </source>
</evidence>
<protein>
    <recommendedName>
        <fullName evidence="5">Fanconi-associated nuclease</fullName>
        <ecNumber evidence="5">3.1.4.1</ecNumber>
    </recommendedName>
</protein>
<keyword evidence="5" id="KW-0234">DNA repair</keyword>
<dbReference type="Pfam" id="PF21315">
    <property type="entry name" value="FAN1_HTH"/>
    <property type="match status" value="1"/>
</dbReference>
<comment type="subcellular location">
    <subcellularLocation>
        <location evidence="5">Nucleus</location>
    </subcellularLocation>
</comment>
<evidence type="ECO:0000256" key="1">
    <source>
        <dbReference type="ARBA" id="ARBA00022722"/>
    </source>
</evidence>
<evidence type="ECO:0000256" key="2">
    <source>
        <dbReference type="ARBA" id="ARBA00022723"/>
    </source>
</evidence>
<dbReference type="InterPro" id="IPR014905">
    <property type="entry name" value="HIRAN"/>
</dbReference>
<keyword evidence="3 5" id="KW-0378">Hydrolase</keyword>
<proteinExistence type="inferred from homology"/>
<dbReference type="InterPro" id="IPR049126">
    <property type="entry name" value="FAN1-like_TPR"/>
</dbReference>
<dbReference type="InterPro" id="IPR049125">
    <property type="entry name" value="FAN1-like_WH"/>
</dbReference>
<feature type="domain" description="HIRAN" evidence="7">
    <location>
        <begin position="135"/>
        <end position="232"/>
    </location>
</feature>
<dbReference type="OMA" id="ITDVMAN"/>
<feature type="compositionally biased region" description="Polar residues" evidence="6">
    <location>
        <begin position="24"/>
        <end position="63"/>
    </location>
</feature>
<evidence type="ECO:0000256" key="5">
    <source>
        <dbReference type="RuleBase" id="RU365033"/>
    </source>
</evidence>
<dbReference type="InterPro" id="IPR049132">
    <property type="entry name" value="FAN1-like_euk"/>
</dbReference>
<dbReference type="GO" id="GO:0003676">
    <property type="term" value="F:nucleic acid binding"/>
    <property type="evidence" value="ECO:0007669"/>
    <property type="project" value="InterPro"/>
</dbReference>
<dbReference type="GO" id="GO:0005634">
    <property type="term" value="C:nucleus"/>
    <property type="evidence" value="ECO:0007669"/>
    <property type="project" value="UniProtKB-SubCell"/>
</dbReference>
<comment type="catalytic activity">
    <reaction evidence="5">
        <text>Hydrolytically removes 5'-nucleotides successively from the 3'-hydroxy termini of 3'-hydroxy-terminated oligonucleotides.</text>
        <dbReference type="EC" id="3.1.4.1"/>
    </reaction>
</comment>
<keyword evidence="4 5" id="KW-0460">Magnesium</keyword>
<comment type="similarity">
    <text evidence="5">Belongs to the FAN1 family.</text>
</comment>
<dbReference type="GO" id="GO:0008270">
    <property type="term" value="F:zinc ion binding"/>
    <property type="evidence" value="ECO:0007669"/>
    <property type="project" value="InterPro"/>
</dbReference>
<comment type="cofactor">
    <cofactor evidence="5">
        <name>Mg(2+)</name>
        <dbReference type="ChEBI" id="CHEBI:18420"/>
    </cofactor>
    <cofactor evidence="5">
        <name>Mn(2+)</name>
        <dbReference type="ChEBI" id="CHEBI:29035"/>
    </cofactor>
</comment>
<keyword evidence="2 5" id="KW-0479">Metal-binding</keyword>
<dbReference type="GO" id="GO:0016818">
    <property type="term" value="F:hydrolase activity, acting on acid anhydrides, in phosphorus-containing anhydrides"/>
    <property type="evidence" value="ECO:0007669"/>
    <property type="project" value="InterPro"/>
</dbReference>
<keyword evidence="1 5" id="KW-0540">Nuclease</keyword>
<name>A0A816UBL1_BRANA</name>
<dbReference type="InterPro" id="IPR014883">
    <property type="entry name" value="VRR_NUC"/>
</dbReference>
<feature type="compositionally biased region" description="Polar residues" evidence="6">
    <location>
        <begin position="80"/>
        <end position="91"/>
    </location>
</feature>
<keyword evidence="5" id="KW-0464">Manganese</keyword>
<dbReference type="EC" id="3.1.4.1" evidence="5"/>
<dbReference type="GO" id="GO:0036297">
    <property type="term" value="P:interstrand cross-link repair"/>
    <property type="evidence" value="ECO:0007669"/>
    <property type="project" value="InterPro"/>
</dbReference>
<evidence type="ECO:0000256" key="4">
    <source>
        <dbReference type="ARBA" id="ARBA00022842"/>
    </source>
</evidence>
<dbReference type="Gene3D" id="3.30.70.2330">
    <property type="match status" value="1"/>
</dbReference>
<dbReference type="PANTHER" id="PTHR15749">
    <property type="entry name" value="FANCONI-ASSOCIATED NUCLEASE 1"/>
    <property type="match status" value="1"/>
</dbReference>
<evidence type="ECO:0000259" key="8">
    <source>
        <dbReference type="SMART" id="SM00990"/>
    </source>
</evidence>
<dbReference type="SMART" id="SM00910">
    <property type="entry name" value="HIRAN"/>
    <property type="match status" value="1"/>
</dbReference>
<dbReference type="EMBL" id="HG994372">
    <property type="protein sequence ID" value="CAF2106157.1"/>
    <property type="molecule type" value="Genomic_DNA"/>
</dbReference>
<comment type="function">
    <text evidence="5">Nuclease required for the repair of DNA interstrand cross-links (ICL). Acts as a 5'-3' exonuclease that anchors at a cut end of DNA and cleaves DNA successively at every third nucleotide, allowing to excise an ICL from one strand through flanking incisions.</text>
</comment>
<feature type="region of interest" description="Disordered" evidence="6">
    <location>
        <begin position="20"/>
        <end position="117"/>
    </location>
</feature>
<reference evidence="9" key="1">
    <citation type="submission" date="2021-01" db="EMBL/GenBank/DDBJ databases">
        <authorList>
            <consortium name="Genoscope - CEA"/>
            <person name="William W."/>
        </authorList>
    </citation>
    <scope>NUCLEOTIDE SEQUENCE</scope>
</reference>
<dbReference type="Pfam" id="PF08797">
    <property type="entry name" value="HIRAN"/>
    <property type="match status" value="1"/>
</dbReference>
<evidence type="ECO:0000259" key="7">
    <source>
        <dbReference type="SMART" id="SM00910"/>
    </source>
</evidence>
<keyword evidence="5" id="KW-0227">DNA damage</keyword>
<evidence type="ECO:0000313" key="9">
    <source>
        <dbReference type="EMBL" id="CAF2106157.1"/>
    </source>
</evidence>
<keyword evidence="5" id="KW-0539">Nucleus</keyword>
<dbReference type="Proteomes" id="UP001295469">
    <property type="component" value="Chromosome C08"/>
</dbReference>